<organism evidence="1 2">
    <name type="scientific">Colocasia esculenta</name>
    <name type="common">Wild taro</name>
    <name type="synonym">Arum esculentum</name>
    <dbReference type="NCBI Taxonomy" id="4460"/>
    <lineage>
        <taxon>Eukaryota</taxon>
        <taxon>Viridiplantae</taxon>
        <taxon>Streptophyta</taxon>
        <taxon>Embryophyta</taxon>
        <taxon>Tracheophyta</taxon>
        <taxon>Spermatophyta</taxon>
        <taxon>Magnoliopsida</taxon>
        <taxon>Liliopsida</taxon>
        <taxon>Araceae</taxon>
        <taxon>Aroideae</taxon>
        <taxon>Colocasieae</taxon>
        <taxon>Colocasia</taxon>
    </lineage>
</organism>
<sequence>MDEEFSKAVEDGLKLAKRICGVKDSYQVPPRPPAAMERAQPGGTLHPTSPMVYAVIYDPGIVDNPDIPSYQPHVYGRLDPPALIPLLMNDVGLEVECYLDTALVTVKGSWRLHCVTASRSCDCRLVIPLGEQVNKGILTTLPEEASRSSRFSGRGRDRYSREISRESREIAYHV</sequence>
<dbReference type="AlphaFoldDB" id="A0A843UVY7"/>
<dbReference type="EMBL" id="NMUH01001000">
    <property type="protein sequence ID" value="MQL87708.1"/>
    <property type="molecule type" value="Genomic_DNA"/>
</dbReference>
<comment type="caution">
    <text evidence="1">The sequence shown here is derived from an EMBL/GenBank/DDBJ whole genome shotgun (WGS) entry which is preliminary data.</text>
</comment>
<gene>
    <name evidence="1" type="ORF">Taro_020263</name>
</gene>
<name>A0A843UVY7_COLES</name>
<reference evidence="1" key="1">
    <citation type="submission" date="2017-07" db="EMBL/GenBank/DDBJ databases">
        <title>Taro Niue Genome Assembly and Annotation.</title>
        <authorList>
            <person name="Atibalentja N."/>
            <person name="Keating K."/>
            <person name="Fields C.J."/>
        </authorList>
    </citation>
    <scope>NUCLEOTIDE SEQUENCE</scope>
    <source>
        <strain evidence="1">Niue_2</strain>
        <tissue evidence="1">Leaf</tissue>
    </source>
</reference>
<evidence type="ECO:0000313" key="1">
    <source>
        <dbReference type="EMBL" id="MQL87708.1"/>
    </source>
</evidence>
<dbReference type="Proteomes" id="UP000652761">
    <property type="component" value="Unassembled WGS sequence"/>
</dbReference>
<dbReference type="OrthoDB" id="1729737at2759"/>
<dbReference type="PANTHER" id="PTHR46503">
    <property type="entry name" value="INTER-ALPHA-TRYPSIN INHIBITOR HEAVY CHAIN-LIKE PROTEIN"/>
    <property type="match status" value="1"/>
</dbReference>
<keyword evidence="2" id="KW-1185">Reference proteome</keyword>
<accession>A0A843UVY7</accession>
<dbReference type="PANTHER" id="PTHR46503:SF1">
    <property type="entry name" value="INTER-ALPHA-TRYPSIN INHIBITOR HEAVY CHAIN-LIKE PROTEIN"/>
    <property type="match status" value="1"/>
</dbReference>
<protein>
    <submittedName>
        <fullName evidence="1">Uncharacterized protein</fullName>
    </submittedName>
</protein>
<proteinExistence type="predicted"/>
<evidence type="ECO:0000313" key="2">
    <source>
        <dbReference type="Proteomes" id="UP000652761"/>
    </source>
</evidence>